<keyword evidence="4" id="KW-1185">Reference proteome</keyword>
<dbReference type="AlphaFoldDB" id="A0A4Y6Q2J9"/>
<name>A0A4Y6Q2J9_PERCE</name>
<evidence type="ECO:0000313" key="3">
    <source>
        <dbReference type="EMBL" id="QDG54811.1"/>
    </source>
</evidence>
<sequence>MKGRKLVADNVRRLRKEKGLSQQELAERADMHRTHLVKFENYHVSPSIDVLFRLAHALGVQPAALLSKDD</sequence>
<dbReference type="GO" id="GO:0005829">
    <property type="term" value="C:cytosol"/>
    <property type="evidence" value="ECO:0007669"/>
    <property type="project" value="TreeGrafter"/>
</dbReference>
<proteinExistence type="predicted"/>
<dbReference type="GO" id="GO:0003700">
    <property type="term" value="F:DNA-binding transcription factor activity"/>
    <property type="evidence" value="ECO:0007669"/>
    <property type="project" value="TreeGrafter"/>
</dbReference>
<dbReference type="SUPFAM" id="SSF47413">
    <property type="entry name" value="lambda repressor-like DNA-binding domains"/>
    <property type="match status" value="1"/>
</dbReference>
<accession>A0A4Y6Q2J9</accession>
<dbReference type="CDD" id="cd00093">
    <property type="entry name" value="HTH_XRE"/>
    <property type="match status" value="1"/>
</dbReference>
<dbReference type="GO" id="GO:0003677">
    <property type="term" value="F:DNA binding"/>
    <property type="evidence" value="ECO:0007669"/>
    <property type="project" value="UniProtKB-KW"/>
</dbReference>
<evidence type="ECO:0000256" key="1">
    <source>
        <dbReference type="ARBA" id="ARBA00023125"/>
    </source>
</evidence>
<dbReference type="Pfam" id="PF01381">
    <property type="entry name" value="HTH_3"/>
    <property type="match status" value="1"/>
</dbReference>
<dbReference type="PROSITE" id="PS50943">
    <property type="entry name" value="HTH_CROC1"/>
    <property type="match status" value="1"/>
</dbReference>
<dbReference type="SMART" id="SM00530">
    <property type="entry name" value="HTH_XRE"/>
    <property type="match status" value="1"/>
</dbReference>
<dbReference type="InterPro" id="IPR010982">
    <property type="entry name" value="Lambda_DNA-bd_dom_sf"/>
</dbReference>
<gene>
    <name evidence="3" type="ORF">FIV42_00595</name>
</gene>
<dbReference type="PANTHER" id="PTHR46797">
    <property type="entry name" value="HTH-TYPE TRANSCRIPTIONAL REGULATOR"/>
    <property type="match status" value="1"/>
</dbReference>
<organism evidence="3 4">
    <name type="scientific">Persicimonas caeni</name>
    <dbReference type="NCBI Taxonomy" id="2292766"/>
    <lineage>
        <taxon>Bacteria</taxon>
        <taxon>Deltaproteobacteria</taxon>
        <taxon>Bradymonadales</taxon>
        <taxon>Bradymonadaceae</taxon>
        <taxon>Persicimonas</taxon>
    </lineage>
</organism>
<dbReference type="Proteomes" id="UP000315995">
    <property type="component" value="Chromosome"/>
</dbReference>
<dbReference type="Gene3D" id="1.10.260.40">
    <property type="entry name" value="lambda repressor-like DNA-binding domains"/>
    <property type="match status" value="1"/>
</dbReference>
<keyword evidence="1" id="KW-0238">DNA-binding</keyword>
<protein>
    <submittedName>
        <fullName evidence="3">Helix-turn-helix transcriptional regulator</fullName>
    </submittedName>
</protein>
<dbReference type="InterPro" id="IPR050807">
    <property type="entry name" value="TransReg_Diox_bact_type"/>
</dbReference>
<dbReference type="PANTHER" id="PTHR46797:SF1">
    <property type="entry name" value="METHYLPHOSPHONATE SYNTHASE"/>
    <property type="match status" value="1"/>
</dbReference>
<dbReference type="EMBL" id="CP041186">
    <property type="protein sequence ID" value="QDG54811.1"/>
    <property type="molecule type" value="Genomic_DNA"/>
</dbReference>
<evidence type="ECO:0000313" key="4">
    <source>
        <dbReference type="Proteomes" id="UP000315995"/>
    </source>
</evidence>
<evidence type="ECO:0000259" key="2">
    <source>
        <dbReference type="PROSITE" id="PS50943"/>
    </source>
</evidence>
<dbReference type="OrthoDB" id="5343295at2"/>
<dbReference type="InterPro" id="IPR001387">
    <property type="entry name" value="Cro/C1-type_HTH"/>
</dbReference>
<accession>A0A5B8YHH6</accession>
<reference evidence="3 4" key="1">
    <citation type="submission" date="2019-06" db="EMBL/GenBank/DDBJ databases">
        <title>Persicimonas caeni gen. nov., sp. nov., a predatory bacterium isolated from solar saltern.</title>
        <authorList>
            <person name="Wang S."/>
        </authorList>
    </citation>
    <scope>NUCLEOTIDE SEQUENCE [LARGE SCALE GENOMIC DNA]</scope>
    <source>
        <strain evidence="3 4">YN101</strain>
    </source>
</reference>
<feature type="domain" description="HTH cro/C1-type" evidence="2">
    <location>
        <begin position="11"/>
        <end position="65"/>
    </location>
</feature>